<evidence type="ECO:0000256" key="12">
    <source>
        <dbReference type="ARBA" id="ARBA00023204"/>
    </source>
</evidence>
<evidence type="ECO:0000256" key="8">
    <source>
        <dbReference type="ARBA" id="ARBA00022737"/>
    </source>
</evidence>
<comment type="subunit">
    <text evidence="15">Homotetramer.</text>
</comment>
<dbReference type="GO" id="GO:0061630">
    <property type="term" value="F:ubiquitin protein ligase activity"/>
    <property type="evidence" value="ECO:0007669"/>
    <property type="project" value="UniProtKB-UniRule"/>
</dbReference>
<dbReference type="EMBL" id="LN483142">
    <property type="protein sequence ID" value="CED83021.1"/>
    <property type="molecule type" value="Genomic_DNA"/>
</dbReference>
<evidence type="ECO:0000256" key="4">
    <source>
        <dbReference type="ARBA" id="ARBA00022574"/>
    </source>
</evidence>
<comment type="function">
    <text evidence="15">Ubiquitin-protein ligase which is mainly involved pre-mRNA splicing and DNA repair. Required for pre-mRNA splicing as component of the spliceosome.</text>
</comment>
<feature type="domain" description="U-box" evidence="16">
    <location>
        <begin position="1"/>
        <end position="71"/>
    </location>
</feature>
<evidence type="ECO:0000256" key="13">
    <source>
        <dbReference type="ARBA" id="ARBA00023242"/>
    </source>
</evidence>
<dbReference type="GO" id="GO:0006281">
    <property type="term" value="P:DNA repair"/>
    <property type="evidence" value="ECO:0007669"/>
    <property type="project" value="UniProtKB-KW"/>
</dbReference>
<dbReference type="GO" id="GO:0070534">
    <property type="term" value="P:protein K63-linked ubiquitination"/>
    <property type="evidence" value="ECO:0007669"/>
    <property type="project" value="UniProtKB-UniRule"/>
</dbReference>
<dbReference type="PANTHER" id="PTHR43995">
    <property type="entry name" value="PRE-MRNA-PROCESSING FACTOR 19"/>
    <property type="match status" value="1"/>
</dbReference>
<dbReference type="InterPro" id="IPR001680">
    <property type="entry name" value="WD40_rpt"/>
</dbReference>
<evidence type="ECO:0000256" key="11">
    <source>
        <dbReference type="ARBA" id="ARBA00023187"/>
    </source>
</evidence>
<accession>A0A0F7SNN8</accession>
<comment type="similarity">
    <text evidence="3 15">Belongs to the WD repeat PRP19 family.</text>
</comment>
<proteinExistence type="inferred from homology"/>
<dbReference type="GO" id="GO:0000398">
    <property type="term" value="P:mRNA splicing, via spliceosome"/>
    <property type="evidence" value="ECO:0007669"/>
    <property type="project" value="InterPro"/>
</dbReference>
<keyword evidence="5 15" id="KW-0507">mRNA processing</keyword>
<organism evidence="17">
    <name type="scientific">Phaffia rhodozyma</name>
    <name type="common">Yeast</name>
    <name type="synonym">Xanthophyllomyces dendrorhous</name>
    <dbReference type="NCBI Taxonomy" id="264483"/>
    <lineage>
        <taxon>Eukaryota</taxon>
        <taxon>Fungi</taxon>
        <taxon>Dikarya</taxon>
        <taxon>Basidiomycota</taxon>
        <taxon>Agaricomycotina</taxon>
        <taxon>Tremellomycetes</taxon>
        <taxon>Cystofilobasidiales</taxon>
        <taxon>Mrakiaceae</taxon>
        <taxon>Phaffia</taxon>
    </lineage>
</organism>
<feature type="repeat" description="WD" evidence="14">
    <location>
        <begin position="250"/>
        <end position="285"/>
    </location>
</feature>
<dbReference type="InterPro" id="IPR013083">
    <property type="entry name" value="Znf_RING/FYVE/PHD"/>
</dbReference>
<evidence type="ECO:0000256" key="1">
    <source>
        <dbReference type="ARBA" id="ARBA00004123"/>
    </source>
</evidence>
<comment type="subcellular location">
    <subcellularLocation>
        <location evidence="1 15">Nucleus</location>
    </subcellularLocation>
</comment>
<keyword evidence="4 14" id="KW-0853">WD repeat</keyword>
<dbReference type="Pfam" id="PF08606">
    <property type="entry name" value="Prp19"/>
    <property type="match status" value="1"/>
</dbReference>
<dbReference type="Pfam" id="PF00400">
    <property type="entry name" value="WD40"/>
    <property type="match status" value="4"/>
</dbReference>
<evidence type="ECO:0000256" key="6">
    <source>
        <dbReference type="ARBA" id="ARBA00022679"/>
    </source>
</evidence>
<evidence type="ECO:0000256" key="5">
    <source>
        <dbReference type="ARBA" id="ARBA00022664"/>
    </source>
</evidence>
<keyword evidence="6 15" id="KW-0808">Transferase</keyword>
<dbReference type="CDD" id="cd00200">
    <property type="entry name" value="WD40"/>
    <property type="match status" value="1"/>
</dbReference>
<dbReference type="Gene3D" id="2.130.10.10">
    <property type="entry name" value="YVTN repeat-like/Quinoprotein amine dehydrogenase"/>
    <property type="match status" value="1"/>
</dbReference>
<dbReference type="InterPro" id="IPR013915">
    <property type="entry name" value="Prp19_cc"/>
</dbReference>
<dbReference type="SUPFAM" id="SSF57850">
    <property type="entry name" value="RING/U-box"/>
    <property type="match status" value="1"/>
</dbReference>
<evidence type="ECO:0000259" key="16">
    <source>
        <dbReference type="PROSITE" id="PS51698"/>
    </source>
</evidence>
<dbReference type="SUPFAM" id="SSF50978">
    <property type="entry name" value="WD40 repeat-like"/>
    <property type="match status" value="1"/>
</dbReference>
<dbReference type="GO" id="GO:0071006">
    <property type="term" value="C:U2-type catalytic step 1 spliceosome"/>
    <property type="evidence" value="ECO:0007669"/>
    <property type="project" value="TreeGrafter"/>
</dbReference>
<dbReference type="PROSITE" id="PS50082">
    <property type="entry name" value="WD_REPEATS_2"/>
    <property type="match status" value="2"/>
</dbReference>
<keyword evidence="11 15" id="KW-0508">mRNA splicing</keyword>
<evidence type="ECO:0000256" key="3">
    <source>
        <dbReference type="ARBA" id="ARBA00006388"/>
    </source>
</evidence>
<evidence type="ECO:0000256" key="9">
    <source>
        <dbReference type="ARBA" id="ARBA00022763"/>
    </source>
</evidence>
<comment type="pathway">
    <text evidence="2 15">Protein modification; protein ubiquitination.</text>
</comment>
<dbReference type="Gene3D" id="3.30.40.10">
    <property type="entry name" value="Zinc/RING finger domain, C3HC4 (zinc finger)"/>
    <property type="match status" value="1"/>
</dbReference>
<dbReference type="SMART" id="SM00504">
    <property type="entry name" value="Ubox"/>
    <property type="match status" value="1"/>
</dbReference>
<dbReference type="PROSITE" id="PS50294">
    <property type="entry name" value="WD_REPEATS_REGION"/>
    <property type="match status" value="1"/>
</dbReference>
<keyword evidence="10 15" id="KW-0833">Ubl conjugation pathway</keyword>
<evidence type="ECO:0000256" key="14">
    <source>
        <dbReference type="PROSITE-ProRule" id="PRU00221"/>
    </source>
</evidence>
<dbReference type="InterPro" id="IPR055340">
    <property type="entry name" value="RING-Ubox_PRP19"/>
</dbReference>
<dbReference type="SMART" id="SM00320">
    <property type="entry name" value="WD40"/>
    <property type="match status" value="7"/>
</dbReference>
<evidence type="ECO:0000256" key="2">
    <source>
        <dbReference type="ARBA" id="ARBA00004906"/>
    </source>
</evidence>
<name>A0A0F7SNN8_PHARH</name>
<keyword evidence="13 15" id="KW-0539">Nucleus</keyword>
<dbReference type="PANTHER" id="PTHR43995:SF1">
    <property type="entry name" value="PRE-MRNA-PROCESSING FACTOR 19"/>
    <property type="match status" value="1"/>
</dbReference>
<dbReference type="InterPro" id="IPR015943">
    <property type="entry name" value="WD40/YVTN_repeat-like_dom_sf"/>
</dbReference>
<keyword evidence="12 15" id="KW-0234">DNA repair</keyword>
<feature type="repeat" description="WD" evidence="14">
    <location>
        <begin position="298"/>
        <end position="339"/>
    </location>
</feature>
<dbReference type="FunFam" id="3.30.40.10:FF:000027">
    <property type="entry name" value="Pre-mRNA-processing factor 19, putative"/>
    <property type="match status" value="1"/>
</dbReference>
<dbReference type="GO" id="GO:0005737">
    <property type="term" value="C:cytoplasm"/>
    <property type="evidence" value="ECO:0007669"/>
    <property type="project" value="TreeGrafter"/>
</dbReference>
<keyword evidence="9 15" id="KW-0227">DNA damage</keyword>
<dbReference type="PROSITE" id="PS51698">
    <property type="entry name" value="U_BOX"/>
    <property type="match status" value="1"/>
</dbReference>
<dbReference type="EC" id="2.3.2.27" evidence="15"/>
<evidence type="ECO:0000313" key="17">
    <source>
        <dbReference type="EMBL" id="CED83021.1"/>
    </source>
</evidence>
<comment type="catalytic activity">
    <reaction evidence="15">
        <text>S-ubiquitinyl-[E2 ubiquitin-conjugating enzyme]-L-cysteine + [acceptor protein]-L-lysine = [E2 ubiquitin-conjugating enzyme]-L-cysteine + N(6)-ubiquitinyl-[acceptor protein]-L-lysine.</text>
        <dbReference type="EC" id="2.3.2.27"/>
    </reaction>
</comment>
<evidence type="ECO:0000256" key="7">
    <source>
        <dbReference type="ARBA" id="ARBA00022728"/>
    </source>
</evidence>
<dbReference type="GO" id="GO:0000974">
    <property type="term" value="C:Prp19 complex"/>
    <property type="evidence" value="ECO:0007669"/>
    <property type="project" value="UniProtKB-UniRule"/>
</dbReference>
<keyword evidence="8" id="KW-0677">Repeat</keyword>
<dbReference type="InterPro" id="IPR038959">
    <property type="entry name" value="Prp19"/>
</dbReference>
<protein>
    <recommendedName>
        <fullName evidence="15">Pre-mRNA-processing factor 19</fullName>
        <ecNumber evidence="15">2.3.2.27</ecNumber>
    </recommendedName>
</protein>
<evidence type="ECO:0000256" key="10">
    <source>
        <dbReference type="ARBA" id="ARBA00022786"/>
    </source>
</evidence>
<evidence type="ECO:0000256" key="15">
    <source>
        <dbReference type="RuleBase" id="RU367101"/>
    </source>
</evidence>
<reference evidence="17" key="1">
    <citation type="submission" date="2014-08" db="EMBL/GenBank/DDBJ databases">
        <authorList>
            <person name="Sharma Rahul"/>
            <person name="Thines Marco"/>
        </authorList>
    </citation>
    <scope>NUCLEOTIDE SEQUENCE</scope>
</reference>
<dbReference type="AlphaFoldDB" id="A0A0F7SNN8"/>
<sequence length="515" mass="54518">MFFCAISGTPPINPVISNKSGHLYEKSLIEKYIDENGRDPISGESLSKEDLVEVKASPNVPAPRPSAATSIPSLLHSLQSEWDALMLESLALKTQYQSTRQELAHALYREDASLRVVARLVKERDQAREALGSVQATLGIAPPAAGDVDMDTAEASSPNELSADAKAKVEATHKSLSSTRKKRKIPSGYIAADVLSTYTETATVPSLHSTKPPGISALDISADGNLALTGGNDKVVQIYDRVSNKVAATLKGHTKKVTQVLFREEEGASKIAVSSGADGKVKFWSEGGEGNWSLSNSLAAHTKDITGLALHPSKGFVASASMDATWALHDIEKGSTVQTFEALSADEGSYSYSSFAVHPDGLLHGGATIDGAVRIWDVRDKSSLAATISNESGVAIPALSFSENGYHLAVANAASSSIGIFDLRKLSLLHSIDLPTAGAPGGGKISSLRFDPSGQFLACAGTDLRVFKNKTWEETLLYDQNAGELTDVRFGPFGKEIVLSGADRTIRVLGVAAQE</sequence>
<dbReference type="InterPro" id="IPR036322">
    <property type="entry name" value="WD40_repeat_dom_sf"/>
</dbReference>
<dbReference type="InterPro" id="IPR003613">
    <property type="entry name" value="Ubox_domain"/>
</dbReference>
<dbReference type="UniPathway" id="UPA00143"/>
<keyword evidence="7 15" id="KW-0747">Spliceosome</keyword>
<dbReference type="CDD" id="cd16656">
    <property type="entry name" value="RING-Ubox_PRP19"/>
    <property type="match status" value="1"/>
</dbReference>